<keyword evidence="17" id="KW-1185">Reference proteome</keyword>
<evidence type="ECO:0000259" key="15">
    <source>
        <dbReference type="PROSITE" id="PS50853"/>
    </source>
</evidence>
<feature type="domain" description="Ig-like" evidence="14">
    <location>
        <begin position="413"/>
        <end position="506"/>
    </location>
</feature>
<dbReference type="PRINTS" id="PR00014">
    <property type="entry name" value="FNTYPEIII"/>
</dbReference>
<reference evidence="16 17" key="1">
    <citation type="journal article" date="2023" name="Arcadia Sci">
        <title>De novo assembly of a long-read Amblyomma americanum tick genome.</title>
        <authorList>
            <person name="Chou S."/>
            <person name="Poskanzer K.E."/>
            <person name="Rollins M."/>
            <person name="Thuy-Boun P.S."/>
        </authorList>
    </citation>
    <scope>NUCLEOTIDE SEQUENCE [LARGE SCALE GENOMIC DNA]</scope>
    <source>
        <strain evidence="16">F_SG_1</strain>
        <tissue evidence="16">Salivary glands</tissue>
    </source>
</reference>
<keyword evidence="4" id="KW-0677">Repeat</keyword>
<protein>
    <recommendedName>
        <fullName evidence="18">Down syndrome cell adhesion molecule-like protein Dscam2</fullName>
    </recommendedName>
</protein>
<evidence type="ECO:0000256" key="12">
    <source>
        <dbReference type="ARBA" id="ARBA00034103"/>
    </source>
</evidence>
<keyword evidence="2 13" id="KW-0812">Transmembrane</keyword>
<dbReference type="InterPro" id="IPR013106">
    <property type="entry name" value="Ig_V-set"/>
</dbReference>
<dbReference type="FunFam" id="2.60.40.10:FF:000104">
    <property type="entry name" value="Down syndrome cell adhesion molecule b"/>
    <property type="match status" value="1"/>
</dbReference>
<dbReference type="PROSITE" id="PS50835">
    <property type="entry name" value="IG_LIKE"/>
    <property type="match status" value="9"/>
</dbReference>
<organism evidence="16 17">
    <name type="scientific">Amblyomma americanum</name>
    <name type="common">Lone star tick</name>
    <dbReference type="NCBI Taxonomy" id="6943"/>
    <lineage>
        <taxon>Eukaryota</taxon>
        <taxon>Metazoa</taxon>
        <taxon>Ecdysozoa</taxon>
        <taxon>Arthropoda</taxon>
        <taxon>Chelicerata</taxon>
        <taxon>Arachnida</taxon>
        <taxon>Acari</taxon>
        <taxon>Parasitiformes</taxon>
        <taxon>Ixodida</taxon>
        <taxon>Ixodoidea</taxon>
        <taxon>Ixodidae</taxon>
        <taxon>Amblyomminae</taxon>
        <taxon>Amblyomma</taxon>
    </lineage>
</organism>
<feature type="domain" description="Ig-like" evidence="14">
    <location>
        <begin position="305"/>
        <end position="407"/>
    </location>
</feature>
<dbReference type="Proteomes" id="UP001321473">
    <property type="component" value="Unassembled WGS sequence"/>
</dbReference>
<dbReference type="PROSITE" id="PS50853">
    <property type="entry name" value="FN3"/>
    <property type="match status" value="4"/>
</dbReference>
<comment type="caution">
    <text evidence="16">The sequence shown here is derived from an EMBL/GenBank/DDBJ whole genome shotgun (WGS) entry which is preliminary data.</text>
</comment>
<feature type="domain" description="Ig-like" evidence="14">
    <location>
        <begin position="786"/>
        <end position="894"/>
    </location>
</feature>
<dbReference type="CDD" id="cd20956">
    <property type="entry name" value="IgI_4_Dscam"/>
    <property type="match status" value="1"/>
</dbReference>
<evidence type="ECO:0000256" key="7">
    <source>
        <dbReference type="ARBA" id="ARBA00022989"/>
    </source>
</evidence>
<dbReference type="GO" id="GO:0098609">
    <property type="term" value="P:cell-cell adhesion"/>
    <property type="evidence" value="ECO:0007669"/>
    <property type="project" value="TreeGrafter"/>
</dbReference>
<dbReference type="InterPro" id="IPR036116">
    <property type="entry name" value="FN3_sf"/>
</dbReference>
<dbReference type="CDD" id="cd20958">
    <property type="entry name" value="IgI_5_Dscam"/>
    <property type="match status" value="1"/>
</dbReference>
<dbReference type="CDD" id="cd00096">
    <property type="entry name" value="Ig"/>
    <property type="match status" value="1"/>
</dbReference>
<gene>
    <name evidence="16" type="ORF">V5799_021505</name>
</gene>
<dbReference type="GO" id="GO:0007399">
    <property type="term" value="P:nervous system development"/>
    <property type="evidence" value="ECO:0007669"/>
    <property type="project" value="UniProtKB-KW"/>
</dbReference>
<dbReference type="SMART" id="SM00060">
    <property type="entry name" value="FN3"/>
    <property type="match status" value="4"/>
</dbReference>
<keyword evidence="3" id="KW-0732">Signal</keyword>
<dbReference type="FunFam" id="2.60.40.10:FF:000719">
    <property type="entry name" value="nephrin isoform X1"/>
    <property type="match status" value="1"/>
</dbReference>
<dbReference type="SMART" id="SM00409">
    <property type="entry name" value="IG"/>
    <property type="match status" value="8"/>
</dbReference>
<evidence type="ECO:0000256" key="4">
    <source>
        <dbReference type="ARBA" id="ARBA00022737"/>
    </source>
</evidence>
<feature type="domain" description="Fibronectin type-III" evidence="15">
    <location>
        <begin position="1002"/>
        <end position="1105"/>
    </location>
</feature>
<evidence type="ECO:0000256" key="13">
    <source>
        <dbReference type="SAM" id="Phobius"/>
    </source>
</evidence>
<dbReference type="GO" id="GO:0009653">
    <property type="term" value="P:anatomical structure morphogenesis"/>
    <property type="evidence" value="ECO:0007669"/>
    <property type="project" value="UniProtKB-ARBA"/>
</dbReference>
<dbReference type="Pfam" id="PF25059">
    <property type="entry name" value="FN3_DSCAM-DSCAML_C"/>
    <property type="match status" value="1"/>
</dbReference>
<dbReference type="PANTHER" id="PTHR44170">
    <property type="entry name" value="PROTEIN SIDEKICK"/>
    <property type="match status" value="1"/>
</dbReference>
<dbReference type="GO" id="GO:0016020">
    <property type="term" value="C:membrane"/>
    <property type="evidence" value="ECO:0007669"/>
    <property type="project" value="UniProtKB-SubCell"/>
</dbReference>
<evidence type="ECO:0000256" key="8">
    <source>
        <dbReference type="ARBA" id="ARBA00023018"/>
    </source>
</evidence>
<feature type="domain" description="Ig-like" evidence="14">
    <location>
        <begin position="198"/>
        <end position="303"/>
    </location>
</feature>
<keyword evidence="6" id="KW-0524">Neurogenesis</keyword>
<evidence type="ECO:0000256" key="3">
    <source>
        <dbReference type="ARBA" id="ARBA00022729"/>
    </source>
</evidence>
<dbReference type="FunFam" id="2.60.40.10:FF:000032">
    <property type="entry name" value="palladin isoform X1"/>
    <property type="match status" value="1"/>
</dbReference>
<evidence type="ECO:0000256" key="2">
    <source>
        <dbReference type="ARBA" id="ARBA00022692"/>
    </source>
</evidence>
<dbReference type="Gene3D" id="2.60.40.10">
    <property type="entry name" value="Immunoglobulins"/>
    <property type="match status" value="13"/>
</dbReference>
<evidence type="ECO:0000256" key="5">
    <source>
        <dbReference type="ARBA" id="ARBA00022889"/>
    </source>
</evidence>
<dbReference type="InterPro" id="IPR056754">
    <property type="entry name" value="DSCAM/DSCAML_C"/>
</dbReference>
<feature type="transmembrane region" description="Helical" evidence="13">
    <location>
        <begin position="1335"/>
        <end position="1358"/>
    </location>
</feature>
<dbReference type="SMART" id="SM00408">
    <property type="entry name" value="IGc2"/>
    <property type="match status" value="8"/>
</dbReference>
<feature type="domain" description="Ig-like" evidence="14">
    <location>
        <begin position="1"/>
        <end position="80"/>
    </location>
</feature>
<keyword evidence="8" id="KW-0770">Synapse</keyword>
<dbReference type="GO" id="GO:0045202">
    <property type="term" value="C:synapse"/>
    <property type="evidence" value="ECO:0007669"/>
    <property type="project" value="UniProtKB-SubCell"/>
</dbReference>
<evidence type="ECO:0000256" key="10">
    <source>
        <dbReference type="ARBA" id="ARBA00023157"/>
    </source>
</evidence>
<evidence type="ECO:0000313" key="17">
    <source>
        <dbReference type="Proteomes" id="UP001321473"/>
    </source>
</evidence>
<dbReference type="InterPro" id="IPR036179">
    <property type="entry name" value="Ig-like_dom_sf"/>
</dbReference>
<proteinExistence type="predicted"/>
<dbReference type="Pfam" id="PF13927">
    <property type="entry name" value="Ig_3"/>
    <property type="match status" value="4"/>
</dbReference>
<dbReference type="InterPro" id="IPR003599">
    <property type="entry name" value="Ig_sub"/>
</dbReference>
<dbReference type="PANTHER" id="PTHR44170:SF56">
    <property type="entry name" value="FIBRONECTIN TYPE-III DOMAIN-CONTAINING PROTEIN"/>
    <property type="match status" value="1"/>
</dbReference>
<evidence type="ECO:0008006" key="18">
    <source>
        <dbReference type="Google" id="ProtNLM"/>
    </source>
</evidence>
<dbReference type="FunFam" id="2.60.40.10:FF:000028">
    <property type="entry name" value="Neuronal cell adhesion molecule"/>
    <property type="match status" value="1"/>
</dbReference>
<keyword evidence="9 13" id="KW-0472">Membrane</keyword>
<dbReference type="InterPro" id="IPR013098">
    <property type="entry name" value="Ig_I-set"/>
</dbReference>
<feature type="domain" description="Ig-like" evidence="14">
    <location>
        <begin position="85"/>
        <end position="181"/>
    </location>
</feature>
<feature type="domain" description="Ig-like" evidence="14">
    <location>
        <begin position="603"/>
        <end position="696"/>
    </location>
</feature>
<keyword evidence="5" id="KW-0130">Cell adhesion</keyword>
<dbReference type="GO" id="GO:0030154">
    <property type="term" value="P:cell differentiation"/>
    <property type="evidence" value="ECO:0007669"/>
    <property type="project" value="UniProtKB-ARBA"/>
</dbReference>
<feature type="domain" description="Ig-like" evidence="14">
    <location>
        <begin position="511"/>
        <end position="600"/>
    </location>
</feature>
<evidence type="ECO:0000256" key="6">
    <source>
        <dbReference type="ARBA" id="ARBA00022902"/>
    </source>
</evidence>
<keyword evidence="10" id="KW-1015">Disulfide bond</keyword>
<evidence type="ECO:0000259" key="14">
    <source>
        <dbReference type="PROSITE" id="PS50835"/>
    </source>
</evidence>
<name>A0AAQ4FN42_AMBAM</name>
<dbReference type="CDD" id="cd00063">
    <property type="entry name" value="FN3"/>
    <property type="match status" value="4"/>
</dbReference>
<dbReference type="FunFam" id="2.60.40.10:FF:000017">
    <property type="entry name" value="Down syndrome cell adhesion molecule b"/>
    <property type="match status" value="1"/>
</dbReference>
<dbReference type="InterPro" id="IPR007110">
    <property type="entry name" value="Ig-like_dom"/>
</dbReference>
<dbReference type="Pfam" id="PF00041">
    <property type="entry name" value="fn3"/>
    <property type="match status" value="3"/>
</dbReference>
<feature type="domain" description="Ig-like" evidence="14">
    <location>
        <begin position="700"/>
        <end position="783"/>
    </location>
</feature>
<dbReference type="SUPFAM" id="SSF49265">
    <property type="entry name" value="Fibronectin type III"/>
    <property type="match status" value="2"/>
</dbReference>
<dbReference type="InterPro" id="IPR003598">
    <property type="entry name" value="Ig_sub2"/>
</dbReference>
<dbReference type="Pfam" id="PF07679">
    <property type="entry name" value="I-set"/>
    <property type="match status" value="3"/>
</dbReference>
<dbReference type="FunFam" id="2.60.40.10:FF:000333">
    <property type="entry name" value="Down syndrome cell adhesion molecule"/>
    <property type="match status" value="1"/>
</dbReference>
<evidence type="ECO:0000313" key="16">
    <source>
        <dbReference type="EMBL" id="KAK8788727.1"/>
    </source>
</evidence>
<comment type="subcellular location">
    <subcellularLocation>
        <location evidence="1">Membrane</location>
        <topology evidence="1">Single-pass type I membrane protein</topology>
    </subcellularLocation>
    <subcellularLocation>
        <location evidence="12">Synapse</location>
    </subcellularLocation>
</comment>
<feature type="domain" description="Fibronectin type-III" evidence="15">
    <location>
        <begin position="898"/>
        <end position="997"/>
    </location>
</feature>
<dbReference type="SUPFAM" id="SSF48726">
    <property type="entry name" value="Immunoglobulin"/>
    <property type="match status" value="8"/>
</dbReference>
<feature type="domain" description="Fibronectin type-III" evidence="15">
    <location>
        <begin position="1211"/>
        <end position="1314"/>
    </location>
</feature>
<evidence type="ECO:0000256" key="11">
    <source>
        <dbReference type="ARBA" id="ARBA00023319"/>
    </source>
</evidence>
<keyword evidence="7 13" id="KW-1133">Transmembrane helix</keyword>
<dbReference type="InterPro" id="IPR003961">
    <property type="entry name" value="FN3_dom"/>
</dbReference>
<evidence type="ECO:0000256" key="9">
    <source>
        <dbReference type="ARBA" id="ARBA00023136"/>
    </source>
</evidence>
<evidence type="ECO:0000256" key="1">
    <source>
        <dbReference type="ARBA" id="ARBA00004479"/>
    </source>
</evidence>
<feature type="domain" description="Fibronectin type-III" evidence="15">
    <location>
        <begin position="1107"/>
        <end position="1210"/>
    </location>
</feature>
<dbReference type="SMART" id="SM00406">
    <property type="entry name" value="IGv"/>
    <property type="match status" value="4"/>
</dbReference>
<dbReference type="EMBL" id="JARKHS020000538">
    <property type="protein sequence ID" value="KAK8788727.1"/>
    <property type="molecule type" value="Genomic_DNA"/>
</dbReference>
<keyword evidence="11" id="KW-0393">Immunoglobulin domain</keyword>
<dbReference type="InterPro" id="IPR013783">
    <property type="entry name" value="Ig-like_fold"/>
</dbReference>
<accession>A0AAQ4FN42</accession>
<sequence>MGAALLCSAEGQPAPSVTWETADGRVVHPILGLMEISPNGSLVLRPFGSSQFRPEVHSATYRCVASNQHGLVKSRLAHVQGVVAENFSAVVHDVYAIRGNAVVLRCHLPTAVKDYVTVTSWVRNDGIVVASQDNTGRQETAGPYVMLPTGELVVRESTASEAFHSYRCRARNDVTGQTRLSDTAGKIVVTEAVSDLAPRIIETRRLVRVVRGAQAALPCVAQGHPSPTHTWFRLTNRGHGSAAAGAGGSDGAIPVTTSDTVSVRSGGSVLVIRAVRVEDGGKYRCVASNSAGQDRADTELSVSAPLSARIDPAVLEVEAGRAANLTCRVAGQPVHGVLWTHNGRPLFSASSAVVVGTSGSSGLPPAKAKLLSRDVLLIASAKRQDSGMYQCFAYNGQDSAQGTAAIVVREDAPVLKHAFSESVVAPGSSVSLRCAASGNPLPQVTWTLDGDTVPESYHVRVGDYVSSERLVHSYVNFTSVRVEDGGLYACEARNSAGQATHSGRLVVPGKPVLRRPVGNVTALAGHTMVLHCPVAGHPIRSIAWQKDGRWLPQNHRQRSFPNGTLVVTQVQRGQDSGWYGCTASDPVGNTAGGQLAVRVMTPPVVSPFKFPDGLTEGKRAGAACIVSDGDQPIAIGWLKDGRALDERALDATVSRTNDYTSFLSFVAVRQERHSGTYTCVASNPAASANRSAVMLVRVGPRWRHEPQDKAATLGHQVRFDCQADGFPAPAVRWKKERLSEDGGRQFTTITSSARVRVLENGSLAIDEVDRSDAGRYLCQSLNGIGPGISSVVTLEVQVAAHFDEKFRAVTVRRGEPARLECRAQGDPSIRLTWTRDGRRFDAALEPRYVVQENAGSGWAESVLRITGTDRRDSSLFGCRAENAYGGDDASFRLIVQEPPDKVEDLEVTQVTSRSLTVSWLVPYSGNSPVLKYLVEHKALLSSSLQNVNQAATTDPAEHSYVVTGLEPSTTYELRIRAINAIGQSDFSDPIVATTSQEAPSGSPRDIKVSPTGSRTLHVTWKPPLQEETHGGVQGYYVGYRVWGSGQPYLYKTLGSSSPSSSTSQDQQCFLGELRPRTRYGVVVQAFNAEGAGPSSDETMAQTLDVDPPNAPRLNLVSCTSSSIQLKWDTPKEQPVDGYLLFYKAESRLKPLRAPSWEASEWSSVQMGSERSAYLFRGLGCGSAYTFYALAFNSAGRGPQSNVVLAKTDGSAPVAPELRDLVVANATRATLRLSSWKSDGCPITSFTVLHRRHSAHEDWAPAATVLVTEPLLSRLPELAIRHLTPATRYQLLVSAHSEAGSTDAEYVFATLTLSGATVSAPHWTQANEPQRRSVDVIVPAACTVFVTLLAAAVVAYTLSRRRLSALRRRRLVWRPGDENTQSCSTSKSAGAVPMSIWEKSTSHEHIPPPRTEQIYLPSPFDPRGLDFHISGDVCGAGSDPGTVSHVLDTVHEATEPGEEERKKQTTYDVPFAPRHSVQKLAERDDLLASAERLTSAKSGLPQVSLSTCCHSKLRCRDVPYSAHD</sequence>